<comment type="catalytic activity">
    <reaction evidence="13 14">
        <text>di-trans,octa-cis-undecaprenyl diphosphate + H2O = di-trans,octa-cis-undecaprenyl phosphate + phosphate + H(+)</text>
        <dbReference type="Rhea" id="RHEA:28094"/>
        <dbReference type="ChEBI" id="CHEBI:15377"/>
        <dbReference type="ChEBI" id="CHEBI:15378"/>
        <dbReference type="ChEBI" id="CHEBI:43474"/>
        <dbReference type="ChEBI" id="CHEBI:58405"/>
        <dbReference type="ChEBI" id="CHEBI:60392"/>
        <dbReference type="EC" id="3.6.1.27"/>
    </reaction>
</comment>
<accession>A0A1F7G9C6</accession>
<dbReference type="EMBL" id="MFZG01000036">
    <property type="protein sequence ID" value="OGK15508.1"/>
    <property type="molecule type" value="Genomic_DNA"/>
</dbReference>
<evidence type="ECO:0000256" key="2">
    <source>
        <dbReference type="ARBA" id="ARBA00010621"/>
    </source>
</evidence>
<protein>
    <recommendedName>
        <fullName evidence="4 14">Undecaprenyl-diphosphatase</fullName>
        <ecNumber evidence="3 14">3.6.1.27</ecNumber>
    </recommendedName>
    <alternativeName>
        <fullName evidence="12 14">Bacitracin resistance protein</fullName>
    </alternativeName>
    <alternativeName>
        <fullName evidence="11 14">Undecaprenyl pyrophosphate phosphatase</fullName>
    </alternativeName>
</protein>
<reference evidence="15 16" key="1">
    <citation type="journal article" date="2016" name="Nat. Commun.">
        <title>Thousands of microbial genomes shed light on interconnected biogeochemical processes in an aquifer system.</title>
        <authorList>
            <person name="Anantharaman K."/>
            <person name="Brown C.T."/>
            <person name="Hug L.A."/>
            <person name="Sharon I."/>
            <person name="Castelle C.J."/>
            <person name="Probst A.J."/>
            <person name="Thomas B.C."/>
            <person name="Singh A."/>
            <person name="Wilkins M.J."/>
            <person name="Karaoz U."/>
            <person name="Brodie E.L."/>
            <person name="Williams K.H."/>
            <person name="Hubbard S.S."/>
            <person name="Banfield J.F."/>
        </authorList>
    </citation>
    <scope>NUCLEOTIDE SEQUENCE [LARGE SCALE GENOMIC DNA]</scope>
</reference>
<evidence type="ECO:0000313" key="16">
    <source>
        <dbReference type="Proteomes" id="UP000177208"/>
    </source>
</evidence>
<proteinExistence type="inferred from homology"/>
<comment type="function">
    <text evidence="14">Catalyzes the dephosphorylation of undecaprenyl diphosphate (UPP). Confers resistance to bacitracin.</text>
</comment>
<evidence type="ECO:0000256" key="13">
    <source>
        <dbReference type="ARBA" id="ARBA00047594"/>
    </source>
</evidence>
<evidence type="ECO:0000256" key="4">
    <source>
        <dbReference type="ARBA" id="ARBA00021581"/>
    </source>
</evidence>
<feature type="transmembrane region" description="Helical" evidence="14">
    <location>
        <begin position="7"/>
        <end position="29"/>
    </location>
</feature>
<comment type="miscellaneous">
    <text evidence="14">Bacitracin is thought to be involved in the inhibition of peptidoglycan synthesis by sequestering undecaprenyl diphosphate, thereby reducing the pool of lipid carrier available.</text>
</comment>
<keyword evidence="8 14" id="KW-1133">Transmembrane helix</keyword>
<dbReference type="GO" id="GO:0008360">
    <property type="term" value="P:regulation of cell shape"/>
    <property type="evidence" value="ECO:0007669"/>
    <property type="project" value="UniProtKB-KW"/>
</dbReference>
<feature type="transmembrane region" description="Helical" evidence="14">
    <location>
        <begin position="143"/>
        <end position="171"/>
    </location>
</feature>
<comment type="caution">
    <text evidence="15">The sequence shown here is derived from an EMBL/GenBank/DDBJ whole genome shotgun (WGS) entry which is preliminary data.</text>
</comment>
<evidence type="ECO:0000256" key="3">
    <source>
        <dbReference type="ARBA" id="ARBA00012374"/>
    </source>
</evidence>
<gene>
    <name evidence="14" type="primary">uppP</name>
    <name evidence="15" type="ORF">A2774_04405</name>
</gene>
<organism evidence="15 16">
    <name type="scientific">Candidatus Roizmanbacteria bacterium RIFCSPHIGHO2_01_FULL_39_12c</name>
    <dbReference type="NCBI Taxonomy" id="1802031"/>
    <lineage>
        <taxon>Bacteria</taxon>
        <taxon>Candidatus Roizmaniibacteriota</taxon>
    </lineage>
</organism>
<evidence type="ECO:0000313" key="15">
    <source>
        <dbReference type="EMBL" id="OGK15508.1"/>
    </source>
</evidence>
<feature type="transmembrane region" description="Helical" evidence="14">
    <location>
        <begin position="177"/>
        <end position="197"/>
    </location>
</feature>
<keyword evidence="10 14" id="KW-0046">Antibiotic resistance</keyword>
<feature type="transmembrane region" description="Helical" evidence="14">
    <location>
        <begin position="240"/>
        <end position="260"/>
    </location>
</feature>
<keyword evidence="9 14" id="KW-0472">Membrane</keyword>
<dbReference type="EC" id="3.6.1.27" evidence="3 14"/>
<dbReference type="GO" id="GO:0046677">
    <property type="term" value="P:response to antibiotic"/>
    <property type="evidence" value="ECO:0007669"/>
    <property type="project" value="UniProtKB-UniRule"/>
</dbReference>
<dbReference type="PANTHER" id="PTHR30622">
    <property type="entry name" value="UNDECAPRENYL-DIPHOSPHATASE"/>
    <property type="match status" value="1"/>
</dbReference>
<keyword evidence="6 14" id="KW-0812">Transmembrane</keyword>
<evidence type="ECO:0000256" key="7">
    <source>
        <dbReference type="ARBA" id="ARBA00022801"/>
    </source>
</evidence>
<evidence type="ECO:0000256" key="14">
    <source>
        <dbReference type="HAMAP-Rule" id="MF_01006"/>
    </source>
</evidence>
<evidence type="ECO:0000256" key="8">
    <source>
        <dbReference type="ARBA" id="ARBA00022989"/>
    </source>
</evidence>
<feature type="transmembrane region" description="Helical" evidence="14">
    <location>
        <begin position="209"/>
        <end position="228"/>
    </location>
</feature>
<keyword evidence="14" id="KW-0573">Peptidoglycan synthesis</keyword>
<keyword evidence="14" id="KW-0961">Cell wall biogenesis/degradation</keyword>
<evidence type="ECO:0000256" key="6">
    <source>
        <dbReference type="ARBA" id="ARBA00022692"/>
    </source>
</evidence>
<dbReference type="GO" id="GO:0071555">
    <property type="term" value="P:cell wall organization"/>
    <property type="evidence" value="ECO:0007669"/>
    <property type="project" value="UniProtKB-KW"/>
</dbReference>
<evidence type="ECO:0000256" key="1">
    <source>
        <dbReference type="ARBA" id="ARBA00004651"/>
    </source>
</evidence>
<feature type="transmembrane region" description="Helical" evidence="14">
    <location>
        <begin position="74"/>
        <end position="90"/>
    </location>
</feature>
<keyword evidence="14" id="KW-0133">Cell shape</keyword>
<dbReference type="InterPro" id="IPR003824">
    <property type="entry name" value="UppP"/>
</dbReference>
<feature type="transmembrane region" description="Helical" evidence="14">
    <location>
        <begin position="102"/>
        <end position="122"/>
    </location>
</feature>
<name>A0A1F7G9C6_9BACT</name>
<sequence length="262" mass="29779">MNIIQAAILGVVEGITEFLPISSTFHLIFTSKLLGIQQNDFIKLFEVFIQSGAILSVILLYFSDVVKSKELMKRVFFSFIPTALIGFILYKFIKNILFESRFLMLGIFAAVAAVFLLVEKLVKYEKIKLKKNIKNLDYKQAIIIGLVQSLAIIPGVSRAGAVITGMMILGYKRKDSAYFSFLLSVPTVFAAAFYDLYKMRSVIVNYSNNFLLLTVGFISAFISSYFIVKWFIDFLQKNTLVVFAYYRLVLVIIILLIFLLPL</sequence>
<evidence type="ECO:0000256" key="5">
    <source>
        <dbReference type="ARBA" id="ARBA00022475"/>
    </source>
</evidence>
<comment type="subcellular location">
    <subcellularLocation>
        <location evidence="1 14">Cell membrane</location>
        <topology evidence="1 14">Multi-pass membrane protein</topology>
    </subcellularLocation>
</comment>
<keyword evidence="5 14" id="KW-1003">Cell membrane</keyword>
<dbReference type="GO" id="GO:0050380">
    <property type="term" value="F:undecaprenyl-diphosphatase activity"/>
    <property type="evidence" value="ECO:0007669"/>
    <property type="project" value="UniProtKB-UniRule"/>
</dbReference>
<comment type="similarity">
    <text evidence="2 14">Belongs to the UppP family.</text>
</comment>
<dbReference type="AlphaFoldDB" id="A0A1F7G9C6"/>
<keyword evidence="7 14" id="KW-0378">Hydrolase</keyword>
<dbReference type="Pfam" id="PF02673">
    <property type="entry name" value="BacA"/>
    <property type="match status" value="1"/>
</dbReference>
<dbReference type="GO" id="GO:0009252">
    <property type="term" value="P:peptidoglycan biosynthetic process"/>
    <property type="evidence" value="ECO:0007669"/>
    <property type="project" value="UniProtKB-KW"/>
</dbReference>
<dbReference type="HAMAP" id="MF_01006">
    <property type="entry name" value="Undec_diphosphatase"/>
    <property type="match status" value="1"/>
</dbReference>
<dbReference type="Proteomes" id="UP000177208">
    <property type="component" value="Unassembled WGS sequence"/>
</dbReference>
<evidence type="ECO:0000256" key="12">
    <source>
        <dbReference type="ARBA" id="ARBA00032932"/>
    </source>
</evidence>
<dbReference type="GO" id="GO:0005886">
    <property type="term" value="C:plasma membrane"/>
    <property type="evidence" value="ECO:0007669"/>
    <property type="project" value="UniProtKB-SubCell"/>
</dbReference>
<dbReference type="PANTHER" id="PTHR30622:SF3">
    <property type="entry name" value="UNDECAPRENYL-DIPHOSPHATASE"/>
    <property type="match status" value="1"/>
</dbReference>
<feature type="transmembrane region" description="Helical" evidence="14">
    <location>
        <begin position="41"/>
        <end position="62"/>
    </location>
</feature>
<evidence type="ECO:0000256" key="11">
    <source>
        <dbReference type="ARBA" id="ARBA00032707"/>
    </source>
</evidence>
<evidence type="ECO:0000256" key="10">
    <source>
        <dbReference type="ARBA" id="ARBA00023251"/>
    </source>
</evidence>
<evidence type="ECO:0000256" key="9">
    <source>
        <dbReference type="ARBA" id="ARBA00023136"/>
    </source>
</evidence>